<comment type="caution">
    <text evidence="5">The sequence shown here is derived from an EMBL/GenBank/DDBJ whole genome shotgun (WGS) entry which is preliminary data.</text>
</comment>
<evidence type="ECO:0000256" key="4">
    <source>
        <dbReference type="SAM" id="MobiDB-lite"/>
    </source>
</evidence>
<evidence type="ECO:0000313" key="5">
    <source>
        <dbReference type="EMBL" id="RCN39210.1"/>
    </source>
</evidence>
<accession>A0A368G881</accession>
<dbReference type="AlphaFoldDB" id="A0A368G881"/>
<gene>
    <name evidence="5" type="ORF">ANCCAN_14877</name>
</gene>
<dbReference type="SMART" id="SM00248">
    <property type="entry name" value="ANK"/>
    <property type="match status" value="6"/>
</dbReference>
<evidence type="ECO:0000256" key="2">
    <source>
        <dbReference type="ARBA" id="ARBA00023043"/>
    </source>
</evidence>
<evidence type="ECO:0000256" key="3">
    <source>
        <dbReference type="PROSITE-ProRule" id="PRU00023"/>
    </source>
</evidence>
<keyword evidence="2 3" id="KW-0040">ANK repeat</keyword>
<dbReference type="InterPro" id="IPR002110">
    <property type="entry name" value="Ankyrin_rpt"/>
</dbReference>
<keyword evidence="6" id="KW-1185">Reference proteome</keyword>
<feature type="repeat" description="ANK" evidence="3">
    <location>
        <begin position="188"/>
        <end position="215"/>
    </location>
</feature>
<dbReference type="InterPro" id="IPR036770">
    <property type="entry name" value="Ankyrin_rpt-contain_sf"/>
</dbReference>
<proteinExistence type="predicted"/>
<dbReference type="PROSITE" id="PS50297">
    <property type="entry name" value="ANK_REP_REGION"/>
    <property type="match status" value="2"/>
</dbReference>
<organism evidence="5 6">
    <name type="scientific">Ancylostoma caninum</name>
    <name type="common">Dog hookworm</name>
    <dbReference type="NCBI Taxonomy" id="29170"/>
    <lineage>
        <taxon>Eukaryota</taxon>
        <taxon>Metazoa</taxon>
        <taxon>Ecdysozoa</taxon>
        <taxon>Nematoda</taxon>
        <taxon>Chromadorea</taxon>
        <taxon>Rhabditida</taxon>
        <taxon>Rhabditina</taxon>
        <taxon>Rhabditomorpha</taxon>
        <taxon>Strongyloidea</taxon>
        <taxon>Ancylostomatidae</taxon>
        <taxon>Ancylostomatinae</taxon>
        <taxon>Ancylostoma</taxon>
    </lineage>
</organism>
<dbReference type="OrthoDB" id="5803825at2759"/>
<feature type="repeat" description="ANK" evidence="3">
    <location>
        <begin position="7"/>
        <end position="43"/>
    </location>
</feature>
<dbReference type="SUPFAM" id="SSF48403">
    <property type="entry name" value="Ankyrin repeat"/>
    <property type="match status" value="1"/>
</dbReference>
<sequence>MDASMRQAQSELHTERRPTASDPTTALVNLLVKKGADVNAKDKFGMTPLDIATLKNNEAAVCALIENRANPNEKDDDGSTSLLKACIYCSSNLVRLLLSSGADCNVTDKWHNSVYHMVARHGRNDVLQLLINHAGKHAVELLWTTNDKGETPLELAVYGNHARTVNIILLMKPPGSDSAMFEEEKWLLHKAAEKGFLEVVKTLIQNGYNVRLRDGDKKLPLHAATISKRLDVVRYLLELAVSFFDDLFLHC</sequence>
<dbReference type="STRING" id="29170.A0A368G881"/>
<dbReference type="PROSITE" id="PS50088">
    <property type="entry name" value="ANK_REPEAT"/>
    <property type="match status" value="4"/>
</dbReference>
<evidence type="ECO:0000256" key="1">
    <source>
        <dbReference type="ARBA" id="ARBA00022737"/>
    </source>
</evidence>
<dbReference type="EMBL" id="JOJR01000350">
    <property type="protein sequence ID" value="RCN39210.1"/>
    <property type="molecule type" value="Genomic_DNA"/>
</dbReference>
<dbReference type="PANTHER" id="PTHR24126">
    <property type="entry name" value="ANKYRIN REPEAT, PH AND SEC7 DOMAIN CONTAINING PROTEIN SECG-RELATED"/>
    <property type="match status" value="1"/>
</dbReference>
<evidence type="ECO:0000313" key="6">
    <source>
        <dbReference type="Proteomes" id="UP000252519"/>
    </source>
</evidence>
<name>A0A368G881_ANCCA</name>
<feature type="compositionally biased region" description="Polar residues" evidence="4">
    <location>
        <begin position="1"/>
        <end position="11"/>
    </location>
</feature>
<protein>
    <submittedName>
        <fullName evidence="5">Ankyrin repeat protein</fullName>
    </submittedName>
</protein>
<dbReference type="PANTHER" id="PTHR24126:SF65">
    <property type="entry name" value="CHROMOSOME UNDETERMINED SCAFFOLD_20, WHOLE GENOME SHOTGUN SEQUENCE"/>
    <property type="match status" value="1"/>
</dbReference>
<feature type="repeat" description="ANK" evidence="3">
    <location>
        <begin position="77"/>
        <end position="109"/>
    </location>
</feature>
<dbReference type="Proteomes" id="UP000252519">
    <property type="component" value="Unassembled WGS sequence"/>
</dbReference>
<dbReference type="Pfam" id="PF12796">
    <property type="entry name" value="Ank_2"/>
    <property type="match status" value="2"/>
</dbReference>
<dbReference type="Gene3D" id="1.25.40.20">
    <property type="entry name" value="Ankyrin repeat-containing domain"/>
    <property type="match status" value="3"/>
</dbReference>
<reference evidence="5 6" key="1">
    <citation type="submission" date="2014-10" db="EMBL/GenBank/DDBJ databases">
        <title>Draft genome of the hookworm Ancylostoma caninum.</title>
        <authorList>
            <person name="Mitreva M."/>
        </authorList>
    </citation>
    <scope>NUCLEOTIDE SEQUENCE [LARGE SCALE GENOMIC DNA]</scope>
    <source>
        <strain evidence="5 6">Baltimore</strain>
    </source>
</reference>
<feature type="region of interest" description="Disordered" evidence="4">
    <location>
        <begin position="1"/>
        <end position="20"/>
    </location>
</feature>
<keyword evidence="1" id="KW-0677">Repeat</keyword>
<feature type="repeat" description="ANK" evidence="3">
    <location>
        <begin position="44"/>
        <end position="76"/>
    </location>
</feature>